<dbReference type="PROSITE" id="PS50914">
    <property type="entry name" value="BON"/>
    <property type="match status" value="3"/>
</dbReference>
<feature type="domain" description="BON" evidence="1">
    <location>
        <begin position="3"/>
        <end position="71"/>
    </location>
</feature>
<dbReference type="InterPro" id="IPR014004">
    <property type="entry name" value="Transpt-assoc_nodulatn_dom_bac"/>
</dbReference>
<keyword evidence="3" id="KW-1185">Reference proteome</keyword>
<dbReference type="PANTHER" id="PTHR34606:SF15">
    <property type="entry name" value="BON DOMAIN-CONTAINING PROTEIN"/>
    <property type="match status" value="1"/>
</dbReference>
<dbReference type="InterPro" id="IPR007055">
    <property type="entry name" value="BON_dom"/>
</dbReference>
<sequence length="219" mass="24370">MKNNQELAKDVAAAIKWEPIMSGTDIHVTAIDGVVTLTGFVDGNLKKYKAEDVAKSIVGVKAVVEHIQLKFANDDEKSDDAIALEIIKALKADVQVPHDRIKIRVENGWVTLEGELPWNFEKQAAAAAIRPIEGIKVFTNSIRIQPDSPDEIEQEAILRALRRSSAMDDQDIHVYVTENNVTLNGVVNSYFQKDEAERITWNAPGVRTVKNELSIDLKN</sequence>
<comment type="caution">
    <text evidence="2">The sequence shown here is derived from an EMBL/GenBank/DDBJ whole genome shotgun (WGS) entry which is preliminary data.</text>
</comment>
<dbReference type="RefSeq" id="WP_076378940.1">
    <property type="nucleotide sequence ID" value="NZ_FTMG01000027.1"/>
</dbReference>
<dbReference type="Gene3D" id="3.30.1340.30">
    <property type="match status" value="3"/>
</dbReference>
<accession>A0ABR6PTC4</accession>
<dbReference type="Proteomes" id="UP000541583">
    <property type="component" value="Unassembled WGS sequence"/>
</dbReference>
<organism evidence="2 3">
    <name type="scientific">Mucilaginibacter lappiensis</name>
    <dbReference type="NCBI Taxonomy" id="354630"/>
    <lineage>
        <taxon>Bacteria</taxon>
        <taxon>Pseudomonadati</taxon>
        <taxon>Bacteroidota</taxon>
        <taxon>Sphingobacteriia</taxon>
        <taxon>Sphingobacteriales</taxon>
        <taxon>Sphingobacteriaceae</taxon>
        <taxon>Mucilaginibacter</taxon>
    </lineage>
</organism>
<evidence type="ECO:0000313" key="2">
    <source>
        <dbReference type="EMBL" id="MBB6113032.1"/>
    </source>
</evidence>
<feature type="domain" description="BON" evidence="1">
    <location>
        <begin position="149"/>
        <end position="217"/>
    </location>
</feature>
<feature type="domain" description="BON" evidence="1">
    <location>
        <begin position="78"/>
        <end position="146"/>
    </location>
</feature>
<protein>
    <submittedName>
        <fullName evidence="2">Osmotically-inducible protein OsmY</fullName>
    </submittedName>
</protein>
<reference evidence="2 3" key="1">
    <citation type="submission" date="2020-08" db="EMBL/GenBank/DDBJ databases">
        <title>Genomic Encyclopedia of Type Strains, Phase IV (KMG-V): Genome sequencing to study the core and pangenomes of soil and plant-associated prokaryotes.</title>
        <authorList>
            <person name="Whitman W."/>
        </authorList>
    </citation>
    <scope>NUCLEOTIDE SEQUENCE [LARGE SCALE GENOMIC DNA]</scope>
    <source>
        <strain evidence="2 3">ANJLi2</strain>
    </source>
</reference>
<name>A0ABR6PTC4_9SPHI</name>
<dbReference type="Pfam" id="PF04972">
    <property type="entry name" value="BON"/>
    <property type="match status" value="3"/>
</dbReference>
<dbReference type="SMART" id="SM00749">
    <property type="entry name" value="BON"/>
    <property type="match status" value="3"/>
</dbReference>
<evidence type="ECO:0000259" key="1">
    <source>
        <dbReference type="PROSITE" id="PS50914"/>
    </source>
</evidence>
<gene>
    <name evidence="2" type="ORF">HDF23_005815</name>
</gene>
<evidence type="ECO:0000313" key="3">
    <source>
        <dbReference type="Proteomes" id="UP000541583"/>
    </source>
</evidence>
<proteinExistence type="predicted"/>
<dbReference type="InterPro" id="IPR051686">
    <property type="entry name" value="Lipoprotein_DolP"/>
</dbReference>
<dbReference type="EMBL" id="JACHCB010000027">
    <property type="protein sequence ID" value="MBB6113032.1"/>
    <property type="molecule type" value="Genomic_DNA"/>
</dbReference>
<dbReference type="PANTHER" id="PTHR34606">
    <property type="entry name" value="BON DOMAIN-CONTAINING PROTEIN"/>
    <property type="match status" value="1"/>
</dbReference>